<proteinExistence type="inferred from homology"/>
<dbReference type="SUPFAM" id="SSF48264">
    <property type="entry name" value="Cytochrome P450"/>
    <property type="match status" value="1"/>
</dbReference>
<dbReference type="InterPro" id="IPR001128">
    <property type="entry name" value="Cyt_P450"/>
</dbReference>
<keyword evidence="6 8" id="KW-0503">Monooxygenase</keyword>
<sequence>MPKKKTEILYRHRLPYVEAVMTEVQRMYVVTPIIGPRRVFQDTTLEGYSIPKNTTVLINLYSVNMDADLYPNPHEFKPERFLKSDAHQPDKNLVLFGKGNRRCPGENLAKSALFLLFVGIIQKYALLPVPGQGPYVVESMSGLTIAPKPYETMVVPQ</sequence>
<evidence type="ECO:0000256" key="1">
    <source>
        <dbReference type="ARBA" id="ARBA00001971"/>
    </source>
</evidence>
<dbReference type="InterPro" id="IPR002401">
    <property type="entry name" value="Cyt_P450_E_grp-I"/>
</dbReference>
<comment type="cofactor">
    <cofactor evidence="1 7">
        <name>heme</name>
        <dbReference type="ChEBI" id="CHEBI:30413"/>
    </cofactor>
</comment>
<evidence type="ECO:0000256" key="5">
    <source>
        <dbReference type="ARBA" id="ARBA00023004"/>
    </source>
</evidence>
<name>A0ABD2A135_VESSQ</name>
<feature type="binding site" description="axial binding residue" evidence="7">
    <location>
        <position position="103"/>
    </location>
    <ligand>
        <name>heme</name>
        <dbReference type="ChEBI" id="CHEBI:30413"/>
    </ligand>
    <ligandPart>
        <name>Fe</name>
        <dbReference type="ChEBI" id="CHEBI:18248"/>
    </ligandPart>
</feature>
<keyword evidence="7 8" id="KW-0349">Heme</keyword>
<evidence type="ECO:0000256" key="7">
    <source>
        <dbReference type="PIRSR" id="PIRSR602401-1"/>
    </source>
</evidence>
<keyword evidence="4 8" id="KW-0560">Oxidoreductase</keyword>
<dbReference type="InterPro" id="IPR036396">
    <property type="entry name" value="Cyt_P450_sf"/>
</dbReference>
<evidence type="ECO:0000256" key="6">
    <source>
        <dbReference type="ARBA" id="ARBA00023033"/>
    </source>
</evidence>
<dbReference type="PANTHER" id="PTHR24303:SF13">
    <property type="entry name" value="CYTOCHROME P450 303A1-RELATED"/>
    <property type="match status" value="1"/>
</dbReference>
<organism evidence="9 10">
    <name type="scientific">Vespula squamosa</name>
    <name type="common">Southern yellow jacket</name>
    <name type="synonym">Wasp</name>
    <dbReference type="NCBI Taxonomy" id="30214"/>
    <lineage>
        <taxon>Eukaryota</taxon>
        <taxon>Metazoa</taxon>
        <taxon>Ecdysozoa</taxon>
        <taxon>Arthropoda</taxon>
        <taxon>Hexapoda</taxon>
        <taxon>Insecta</taxon>
        <taxon>Pterygota</taxon>
        <taxon>Neoptera</taxon>
        <taxon>Endopterygota</taxon>
        <taxon>Hymenoptera</taxon>
        <taxon>Apocrita</taxon>
        <taxon>Aculeata</taxon>
        <taxon>Vespoidea</taxon>
        <taxon>Vespidae</taxon>
        <taxon>Vespinae</taxon>
        <taxon>Vespula</taxon>
    </lineage>
</organism>
<reference evidence="9 10" key="1">
    <citation type="journal article" date="2024" name="Ann. Entomol. Soc. Am.">
        <title>Genomic analyses of the southern and eastern yellowjacket wasps (Hymenoptera: Vespidae) reveal evolutionary signatures of social life.</title>
        <authorList>
            <person name="Catto M.A."/>
            <person name="Caine P.B."/>
            <person name="Orr S.E."/>
            <person name="Hunt B.G."/>
            <person name="Goodisman M.A.D."/>
        </authorList>
    </citation>
    <scope>NUCLEOTIDE SEQUENCE [LARGE SCALE GENOMIC DNA]</scope>
    <source>
        <strain evidence="9">233</strain>
        <tissue evidence="9">Head and thorax</tissue>
    </source>
</reference>
<dbReference type="EMBL" id="JAUDFV010000158">
    <property type="protein sequence ID" value="KAL2713485.1"/>
    <property type="molecule type" value="Genomic_DNA"/>
</dbReference>
<dbReference type="Pfam" id="PF00067">
    <property type="entry name" value="p450"/>
    <property type="match status" value="1"/>
</dbReference>
<evidence type="ECO:0000313" key="10">
    <source>
        <dbReference type="Proteomes" id="UP001607302"/>
    </source>
</evidence>
<evidence type="ECO:0000256" key="2">
    <source>
        <dbReference type="ARBA" id="ARBA00010617"/>
    </source>
</evidence>
<evidence type="ECO:0000313" key="9">
    <source>
        <dbReference type="EMBL" id="KAL2713485.1"/>
    </source>
</evidence>
<dbReference type="PROSITE" id="PS00086">
    <property type="entry name" value="CYTOCHROME_P450"/>
    <property type="match status" value="1"/>
</dbReference>
<dbReference type="PRINTS" id="PR00463">
    <property type="entry name" value="EP450I"/>
</dbReference>
<dbReference type="AlphaFoldDB" id="A0ABD2A135"/>
<dbReference type="PANTHER" id="PTHR24303">
    <property type="entry name" value="HEME-BINDING MONOOXYGENASE FAMILY"/>
    <property type="match status" value="1"/>
</dbReference>
<comment type="caution">
    <text evidence="9">The sequence shown here is derived from an EMBL/GenBank/DDBJ whole genome shotgun (WGS) entry which is preliminary data.</text>
</comment>
<keyword evidence="10" id="KW-1185">Reference proteome</keyword>
<keyword evidence="5 7" id="KW-0408">Iron</keyword>
<accession>A0ABD2A135</accession>
<evidence type="ECO:0000256" key="3">
    <source>
        <dbReference type="ARBA" id="ARBA00022723"/>
    </source>
</evidence>
<dbReference type="InterPro" id="IPR017972">
    <property type="entry name" value="Cyt_P450_CS"/>
</dbReference>
<dbReference type="GO" id="GO:0004497">
    <property type="term" value="F:monooxygenase activity"/>
    <property type="evidence" value="ECO:0007669"/>
    <property type="project" value="UniProtKB-KW"/>
</dbReference>
<dbReference type="GO" id="GO:0046872">
    <property type="term" value="F:metal ion binding"/>
    <property type="evidence" value="ECO:0007669"/>
    <property type="project" value="UniProtKB-KW"/>
</dbReference>
<dbReference type="Proteomes" id="UP001607302">
    <property type="component" value="Unassembled WGS sequence"/>
</dbReference>
<protein>
    <submittedName>
        <fullName evidence="9">Cytochrome P450 305a1 isoform X1</fullName>
    </submittedName>
</protein>
<gene>
    <name evidence="9" type="ORF">V1478_017183</name>
</gene>
<keyword evidence="3 7" id="KW-0479">Metal-binding</keyword>
<evidence type="ECO:0000256" key="4">
    <source>
        <dbReference type="ARBA" id="ARBA00023002"/>
    </source>
</evidence>
<dbReference type="Gene3D" id="1.10.630.10">
    <property type="entry name" value="Cytochrome P450"/>
    <property type="match status" value="1"/>
</dbReference>
<comment type="similarity">
    <text evidence="2 8">Belongs to the cytochrome P450 family.</text>
</comment>
<evidence type="ECO:0000256" key="8">
    <source>
        <dbReference type="RuleBase" id="RU000461"/>
    </source>
</evidence>